<dbReference type="VEuPathDB" id="FungiDB:H257_05071"/>
<proteinExistence type="predicted"/>
<sequence>MQHANEQRLAVKTEDVVRINEINKRNREINMKRDMDAGASNRAQMDNMSAAQKLQYVRASASRRMYLSKDKIDVNLAEGKLVKLPDGRIMTVNKLVEVEALPDDIIPDNKKNSKEEDVLVKMERKRKAQELAVVETRVNSVEIEGDGTDIANKTIRFIDDDGTWTTIRPAAEILQEQELKKRPVVSDEVKKTRRGISMKDYFNRVKERTAAEDGASVNMLRGATAVIGRRSMATVNNNYVKRLVQDANNHPMDPLRQLRVLQMLNKIHPSLVIQRVEAVQFTMSQEAQKEYMKALVNTDQMDSVDLNQFLARMQTTGLAGFASRASHKAHGIPHHQTVDESGYRAWATFAMLTWGAIVGISLVTFWNEEGWKEEHPMTAGFMRGLELHMELPKRSNDRPASQ</sequence>
<dbReference type="VEuPathDB" id="FungiDB:H257_05070"/>
<dbReference type="AlphaFoldDB" id="A0A3R7B402"/>
<evidence type="ECO:0000313" key="2">
    <source>
        <dbReference type="Proteomes" id="UP000285430"/>
    </source>
</evidence>
<organism evidence="1 2">
    <name type="scientific">Aphanomyces astaci</name>
    <name type="common">Crayfish plague agent</name>
    <dbReference type="NCBI Taxonomy" id="112090"/>
    <lineage>
        <taxon>Eukaryota</taxon>
        <taxon>Sar</taxon>
        <taxon>Stramenopiles</taxon>
        <taxon>Oomycota</taxon>
        <taxon>Saprolegniomycetes</taxon>
        <taxon>Saprolegniales</taxon>
        <taxon>Verrucalvaceae</taxon>
        <taxon>Aphanomyces</taxon>
    </lineage>
</organism>
<accession>A0A3R7B402</accession>
<protein>
    <submittedName>
        <fullName evidence="1">Uncharacterized protein</fullName>
    </submittedName>
</protein>
<comment type="caution">
    <text evidence="1">The sequence shown here is derived from an EMBL/GenBank/DDBJ whole genome shotgun (WGS) entry which is preliminary data.</text>
</comment>
<dbReference type="Proteomes" id="UP000285430">
    <property type="component" value="Unassembled WGS sequence"/>
</dbReference>
<feature type="non-terminal residue" evidence="1">
    <location>
        <position position="402"/>
    </location>
</feature>
<dbReference type="EMBL" id="QUTH01003714">
    <property type="protein sequence ID" value="RHZ17705.1"/>
    <property type="molecule type" value="Genomic_DNA"/>
</dbReference>
<evidence type="ECO:0000313" key="1">
    <source>
        <dbReference type="EMBL" id="RHZ17705.1"/>
    </source>
</evidence>
<gene>
    <name evidence="1" type="ORF">DYB37_013641</name>
</gene>
<name>A0A3R7B402_APHAT</name>
<reference evidence="1 2" key="1">
    <citation type="submission" date="2018-08" db="EMBL/GenBank/DDBJ databases">
        <title>Aphanomyces genome sequencing and annotation.</title>
        <authorList>
            <person name="Minardi D."/>
            <person name="Oidtmann B."/>
            <person name="Van Der Giezen M."/>
            <person name="Studholme D.J."/>
        </authorList>
    </citation>
    <scope>NUCLEOTIDE SEQUENCE [LARGE SCALE GENOMIC DNA]</scope>
    <source>
        <strain evidence="1 2">Da</strain>
    </source>
</reference>